<keyword evidence="4 10" id="KW-0963">Cytoplasm</keyword>
<dbReference type="InterPro" id="IPR038253">
    <property type="entry name" value="SRP68_N_sf"/>
</dbReference>
<dbReference type="Pfam" id="PF16969">
    <property type="entry name" value="SRP68"/>
    <property type="match status" value="1"/>
</dbReference>
<gene>
    <name evidence="12" type="ORF">B0T10DRAFT_217643</name>
</gene>
<comment type="similarity">
    <text evidence="3 10">Belongs to the SRP68 family.</text>
</comment>
<dbReference type="GO" id="GO:0005730">
    <property type="term" value="C:nucleolus"/>
    <property type="evidence" value="ECO:0007669"/>
    <property type="project" value="UniProtKB-SubCell"/>
</dbReference>
<evidence type="ECO:0000256" key="9">
    <source>
        <dbReference type="ARBA" id="ARBA00029498"/>
    </source>
</evidence>
<dbReference type="PANTHER" id="PTHR12860">
    <property type="entry name" value="SIGNAL RECOGNITION PARTICLE 68 KDA PROTEIN"/>
    <property type="match status" value="1"/>
</dbReference>
<protein>
    <recommendedName>
        <fullName evidence="9 10">Signal recognition particle subunit SRP68</fullName>
        <shortName evidence="10">SRP68</shortName>
    </recommendedName>
</protein>
<feature type="compositionally biased region" description="Basic and acidic residues" evidence="11">
    <location>
        <begin position="384"/>
        <end position="396"/>
    </location>
</feature>
<dbReference type="PANTHER" id="PTHR12860:SF0">
    <property type="entry name" value="SIGNAL RECOGNITION PARTICLE SUBUNIT SRP68"/>
    <property type="match status" value="1"/>
</dbReference>
<evidence type="ECO:0000256" key="7">
    <source>
        <dbReference type="ARBA" id="ARBA00023242"/>
    </source>
</evidence>
<name>A0A9P8WCB2_9HYPO</name>
<dbReference type="GO" id="GO:0005786">
    <property type="term" value="C:signal recognition particle, endoplasmic reticulum targeting"/>
    <property type="evidence" value="ECO:0007669"/>
    <property type="project" value="UniProtKB-KW"/>
</dbReference>
<dbReference type="GO" id="GO:0030942">
    <property type="term" value="F:endoplasmic reticulum signal peptide binding"/>
    <property type="evidence" value="ECO:0007669"/>
    <property type="project" value="InterPro"/>
</dbReference>
<organism evidence="12 13">
    <name type="scientific">Thelonectria olida</name>
    <dbReference type="NCBI Taxonomy" id="1576542"/>
    <lineage>
        <taxon>Eukaryota</taxon>
        <taxon>Fungi</taxon>
        <taxon>Dikarya</taxon>
        <taxon>Ascomycota</taxon>
        <taxon>Pezizomycotina</taxon>
        <taxon>Sordariomycetes</taxon>
        <taxon>Hypocreomycetidae</taxon>
        <taxon>Hypocreales</taxon>
        <taxon>Nectriaceae</taxon>
        <taxon>Thelonectria</taxon>
    </lineage>
</organism>
<evidence type="ECO:0000256" key="8">
    <source>
        <dbReference type="ARBA" id="ARBA00023274"/>
    </source>
</evidence>
<dbReference type="InterPro" id="IPR034652">
    <property type="entry name" value="SRP68-RBD"/>
</dbReference>
<keyword evidence="6 10" id="KW-0733">Signal recognition particle</keyword>
<dbReference type="GO" id="GO:0005047">
    <property type="term" value="F:signal recognition particle binding"/>
    <property type="evidence" value="ECO:0007669"/>
    <property type="project" value="InterPro"/>
</dbReference>
<reference evidence="12 13" key="1">
    <citation type="journal article" date="2021" name="Nat. Commun.">
        <title>Genetic determinants of endophytism in the Arabidopsis root mycobiome.</title>
        <authorList>
            <person name="Mesny F."/>
            <person name="Miyauchi S."/>
            <person name="Thiergart T."/>
            <person name="Pickel B."/>
            <person name="Atanasova L."/>
            <person name="Karlsson M."/>
            <person name="Huettel B."/>
            <person name="Barry K.W."/>
            <person name="Haridas S."/>
            <person name="Chen C."/>
            <person name="Bauer D."/>
            <person name="Andreopoulos W."/>
            <person name="Pangilinan J."/>
            <person name="LaButti K."/>
            <person name="Riley R."/>
            <person name="Lipzen A."/>
            <person name="Clum A."/>
            <person name="Drula E."/>
            <person name="Henrissat B."/>
            <person name="Kohler A."/>
            <person name="Grigoriev I.V."/>
            <person name="Martin F.M."/>
            <person name="Hacquard S."/>
        </authorList>
    </citation>
    <scope>NUCLEOTIDE SEQUENCE [LARGE SCALE GENOMIC DNA]</scope>
    <source>
        <strain evidence="12 13">MPI-CAGE-CH-0241</strain>
    </source>
</reference>
<dbReference type="GO" id="GO:0006614">
    <property type="term" value="P:SRP-dependent cotranslational protein targeting to membrane"/>
    <property type="evidence" value="ECO:0007669"/>
    <property type="project" value="InterPro"/>
</dbReference>
<keyword evidence="7" id="KW-0539">Nucleus</keyword>
<evidence type="ECO:0000256" key="3">
    <source>
        <dbReference type="ARBA" id="ARBA00009352"/>
    </source>
</evidence>
<comment type="subcellular location">
    <subcellularLocation>
        <location evidence="1 10">Cytoplasm</location>
    </subcellularLocation>
    <subcellularLocation>
        <location evidence="2">Nucleus</location>
        <location evidence="2">Nucleolus</location>
    </subcellularLocation>
</comment>
<dbReference type="OrthoDB" id="10255118at2759"/>
<dbReference type="Proteomes" id="UP000777438">
    <property type="component" value="Unassembled WGS sequence"/>
</dbReference>
<sequence length="624" mass="69043">MDITSFIVKNREETLDYGDYSTYHSRLSKRLLNCRKKLSIATKNRGKFHPKNEVTPEDIAKDHGYVNLFLLTSERAWAHALSIKASHSSGKKGMNRKARSQIISRLHKAASTADNLVQALCQSDVSGASSIDILEAKAYAALIRGAELFEKRNWKGCLPCYATSRIIYTALASVTESKDGIFKDLLAETIDPSIRIAAYQLESSRSVPIPVLAQKAFPKDDAALVEEINRLDPSILQEGEVDSTGFSGAKAAPKTLTWRSREVTLEDVDIAVAWGEVLDAKERIIIDLADPKDMQPQELATAYDGILLAAQDASDATKKAMDELRGEGVAQADPRMQTLQIIRTAVNFEMISWRIGRNRVLTGNHDGATEEYGPLRNRRRKNKSDKDTDKEEKETDLSTGKKLTKLKEKVALYSGILQSIDSIKELPGVANDQELAAQIESFAKYFEALKALSIGRSHAITGNPANALALIHHAFGLAKESLSVVPKSREGARQSPLDLNVAPEAVDSLHTLLEGERQRYRAIVYVDELRTDKKEEALEGVQRPLIETLHEYPINGADLTNIVAYPPKMALIPMKPIFLDIAWNYIDYPGRADKTPKPTEQSSDAPAPAPEQPAKRGWFGFGRS</sequence>
<comment type="function">
    <text evidence="10">Component of the signal recognition particle (SRP) complex, a ribonucleoprotein complex that mediates the cotranslational targeting of secretory and membrane proteins to the endoplasmic reticulum (ER). The SRP complex interacts with the signal sequence in nascent secretory and membrane proteins and directs them to the membrane of the ER.</text>
</comment>
<keyword evidence="13" id="KW-1185">Reference proteome</keyword>
<dbReference type="GO" id="GO:0008312">
    <property type="term" value="F:7S RNA binding"/>
    <property type="evidence" value="ECO:0007669"/>
    <property type="project" value="InterPro"/>
</dbReference>
<keyword evidence="5 10" id="KW-0694">RNA-binding</keyword>
<feature type="region of interest" description="Disordered" evidence="11">
    <location>
        <begin position="364"/>
        <end position="398"/>
    </location>
</feature>
<dbReference type="CDD" id="cd15481">
    <property type="entry name" value="SRP68-RBD"/>
    <property type="match status" value="1"/>
</dbReference>
<comment type="caution">
    <text evidence="12">The sequence shown here is derived from an EMBL/GenBank/DDBJ whole genome shotgun (WGS) entry which is preliminary data.</text>
</comment>
<dbReference type="AlphaFoldDB" id="A0A9P8WCB2"/>
<dbReference type="EMBL" id="JAGPYM010000004">
    <property type="protein sequence ID" value="KAH6895472.1"/>
    <property type="molecule type" value="Genomic_DNA"/>
</dbReference>
<feature type="region of interest" description="Disordered" evidence="11">
    <location>
        <begin position="590"/>
        <end position="624"/>
    </location>
</feature>
<accession>A0A9P8WCB2</accession>
<evidence type="ECO:0000256" key="11">
    <source>
        <dbReference type="SAM" id="MobiDB-lite"/>
    </source>
</evidence>
<evidence type="ECO:0000256" key="1">
    <source>
        <dbReference type="ARBA" id="ARBA00004496"/>
    </source>
</evidence>
<evidence type="ECO:0000256" key="6">
    <source>
        <dbReference type="ARBA" id="ARBA00023135"/>
    </source>
</evidence>
<evidence type="ECO:0000256" key="2">
    <source>
        <dbReference type="ARBA" id="ARBA00004604"/>
    </source>
</evidence>
<evidence type="ECO:0000256" key="10">
    <source>
        <dbReference type="PIRNR" id="PIRNR038995"/>
    </source>
</evidence>
<evidence type="ECO:0000256" key="5">
    <source>
        <dbReference type="ARBA" id="ARBA00022884"/>
    </source>
</evidence>
<evidence type="ECO:0000313" key="12">
    <source>
        <dbReference type="EMBL" id="KAH6895472.1"/>
    </source>
</evidence>
<dbReference type="PIRSF" id="PIRSF038995">
    <property type="entry name" value="SRP68"/>
    <property type="match status" value="1"/>
</dbReference>
<evidence type="ECO:0000313" key="13">
    <source>
        <dbReference type="Proteomes" id="UP000777438"/>
    </source>
</evidence>
<keyword evidence="8 10" id="KW-0687">Ribonucleoprotein</keyword>
<evidence type="ECO:0000256" key="4">
    <source>
        <dbReference type="ARBA" id="ARBA00022490"/>
    </source>
</evidence>
<dbReference type="InterPro" id="IPR026258">
    <property type="entry name" value="SRP68"/>
</dbReference>
<proteinExistence type="inferred from homology"/>
<dbReference type="Gene3D" id="1.10.3450.40">
    <property type="entry name" value="Signal recognition particle, SRP68 subunit, RNA-binding domain"/>
    <property type="match status" value="1"/>
</dbReference>